<name>A0A1X0S0P6_RHIZD</name>
<evidence type="ECO:0000313" key="3">
    <source>
        <dbReference type="Proteomes" id="UP000242381"/>
    </source>
</evidence>
<dbReference type="VEuPathDB" id="FungiDB:BCV72DRAFT_272081"/>
<dbReference type="EMBL" id="KV921345">
    <property type="protein sequence ID" value="ORE17837.1"/>
    <property type="molecule type" value="Genomic_DNA"/>
</dbReference>
<feature type="region of interest" description="Disordered" evidence="1">
    <location>
        <begin position="1"/>
        <end position="48"/>
    </location>
</feature>
<dbReference type="AlphaFoldDB" id="A0A1X0S0P6"/>
<organism evidence="2 3">
    <name type="scientific">Rhizopus microsporus</name>
    <dbReference type="NCBI Taxonomy" id="58291"/>
    <lineage>
        <taxon>Eukaryota</taxon>
        <taxon>Fungi</taxon>
        <taxon>Fungi incertae sedis</taxon>
        <taxon>Mucoromycota</taxon>
        <taxon>Mucoromycotina</taxon>
        <taxon>Mucoromycetes</taxon>
        <taxon>Mucorales</taxon>
        <taxon>Mucorineae</taxon>
        <taxon>Rhizopodaceae</taxon>
        <taxon>Rhizopus</taxon>
    </lineage>
</organism>
<sequence length="80" mass="9323">MSDKKQDIDTLTHPSLYRESVNGSSSTSNSHDNNTFPIQAKKEREEDNWDLYPQLVRKIENEGSKEQVKHLHDLEKSHCK</sequence>
<dbReference type="Proteomes" id="UP000242381">
    <property type="component" value="Unassembled WGS sequence"/>
</dbReference>
<dbReference type="OMA" id="EREEDNW"/>
<proteinExistence type="predicted"/>
<feature type="compositionally biased region" description="Low complexity" evidence="1">
    <location>
        <begin position="20"/>
        <end position="34"/>
    </location>
</feature>
<feature type="compositionally biased region" description="Basic and acidic residues" evidence="1">
    <location>
        <begin position="1"/>
        <end position="10"/>
    </location>
</feature>
<reference evidence="2 3" key="1">
    <citation type="journal article" date="2016" name="Proc. Natl. Acad. Sci. U.S.A.">
        <title>Lipid metabolic changes in an early divergent fungus govern the establishment of a mutualistic symbiosis with endobacteria.</title>
        <authorList>
            <person name="Lastovetsky O.A."/>
            <person name="Gaspar M.L."/>
            <person name="Mondo S.J."/>
            <person name="LaButti K.M."/>
            <person name="Sandor L."/>
            <person name="Grigoriev I.V."/>
            <person name="Henry S.A."/>
            <person name="Pawlowska T.E."/>
        </authorList>
    </citation>
    <scope>NUCLEOTIDE SEQUENCE [LARGE SCALE GENOMIC DNA]</scope>
    <source>
        <strain evidence="2 3">ATCC 11559</strain>
    </source>
</reference>
<protein>
    <submittedName>
        <fullName evidence="2">Uncharacterized protein</fullName>
    </submittedName>
</protein>
<evidence type="ECO:0000313" key="2">
    <source>
        <dbReference type="EMBL" id="ORE17837.1"/>
    </source>
</evidence>
<gene>
    <name evidence="2" type="ORF">BCV71DRAFT_180735</name>
</gene>
<evidence type="ECO:0000256" key="1">
    <source>
        <dbReference type="SAM" id="MobiDB-lite"/>
    </source>
</evidence>
<accession>A0A1X0S0P6</accession>